<comment type="similarity">
    <text evidence="2">Belongs to the glycosyltransferase 2 family.</text>
</comment>
<evidence type="ECO:0000256" key="2">
    <source>
        <dbReference type="ARBA" id="ARBA00006739"/>
    </source>
</evidence>
<gene>
    <name evidence="7" type="primary">mftF</name>
    <name evidence="7" type="ORF">K9U37_16325</name>
</gene>
<evidence type="ECO:0000313" key="7">
    <source>
        <dbReference type="EMBL" id="MCI4676354.1"/>
    </source>
</evidence>
<dbReference type="PANTHER" id="PTHR43179">
    <property type="entry name" value="RHAMNOSYLTRANSFERASE WBBL"/>
    <property type="match status" value="1"/>
</dbReference>
<evidence type="ECO:0000256" key="1">
    <source>
        <dbReference type="ARBA" id="ARBA00004776"/>
    </source>
</evidence>
<proteinExistence type="inferred from homology"/>
<evidence type="ECO:0000256" key="3">
    <source>
        <dbReference type="ARBA" id="ARBA00022676"/>
    </source>
</evidence>
<name>A0ABS9Z006_9MYCO</name>
<dbReference type="PANTHER" id="PTHR43179:SF12">
    <property type="entry name" value="GALACTOFURANOSYLTRANSFERASE GLFT2"/>
    <property type="match status" value="1"/>
</dbReference>
<dbReference type="EMBL" id="JAIVFL010000001">
    <property type="protein sequence ID" value="MCI4676354.1"/>
    <property type="molecule type" value="Genomic_DNA"/>
</dbReference>
<keyword evidence="3" id="KW-0328">Glycosyltransferase</keyword>
<dbReference type="InterPro" id="IPR029044">
    <property type="entry name" value="Nucleotide-diphossugar_trans"/>
</dbReference>
<dbReference type="NCBIfam" id="TIGR03965">
    <property type="entry name" value="mycofact_glyco"/>
    <property type="match status" value="1"/>
</dbReference>
<dbReference type="InterPro" id="IPR001173">
    <property type="entry name" value="Glyco_trans_2-like"/>
</dbReference>
<evidence type="ECO:0000313" key="8">
    <source>
        <dbReference type="Proteomes" id="UP001139068"/>
    </source>
</evidence>
<dbReference type="RefSeq" id="WP_308197396.1">
    <property type="nucleotide sequence ID" value="NZ_JAIVFL010000001.1"/>
</dbReference>
<keyword evidence="8" id="KW-1185">Reference proteome</keyword>
<sequence length="485" mass="52674">MNYPLPEGFSVAIDPSTRRVNARTLVGGSPPRILRLTDVGQQAWSELARGPAHSHNARVLGRLLTDVSAAHPRPNATCEPPKVTVVIPVRDRPQSLKRCLASLRYGHPIVIVDDASVDPTAVAELAESFGARLIRRSTCGGPAAARNTGLKAVETAVVAFLDSDCVCVDDWIGRLIEHFADPLVAAVAPRIAALPSSTAAGRFATSSGALDLGARECRVMPGAAVPYVPTAALLVRREAIDDIGAFDERLRFGEDVDLVWRLHRAGKLIRYQPDVRVLHAEPADWASLWTRRFQYGTSAAPLACRHPEAIAPLVLHPWPSAVLVCLLARRPLIAALIVAVTAVPATRGWRRSGVPTRVAAKIALQGVFQTYCAVGRYCTQFGGPLLLLALAWRGGTKTFQRRRRTAAAALLFAAPLRAAFSGEMQPDPFRFLVGHLADNMMYGAGVWFGCLRHRTLIPVRPKVVGPRRLPAVGIPRRFNKRQQRS</sequence>
<evidence type="ECO:0000256" key="5">
    <source>
        <dbReference type="ARBA" id="ARBA00023316"/>
    </source>
</evidence>
<dbReference type="Gene3D" id="3.90.550.10">
    <property type="entry name" value="Spore Coat Polysaccharide Biosynthesis Protein SpsA, Chain A"/>
    <property type="match status" value="1"/>
</dbReference>
<dbReference type="InterPro" id="IPR023981">
    <property type="entry name" value="MftF"/>
</dbReference>
<dbReference type="SUPFAM" id="SSF53448">
    <property type="entry name" value="Nucleotide-diphospho-sugar transferases"/>
    <property type="match status" value="1"/>
</dbReference>
<protein>
    <submittedName>
        <fullName evidence="7">Mycofactocin biosynthesis glycosyltransferase MftF</fullName>
    </submittedName>
</protein>
<evidence type="ECO:0000256" key="4">
    <source>
        <dbReference type="ARBA" id="ARBA00022679"/>
    </source>
</evidence>
<accession>A0ABS9Z006</accession>
<comment type="caution">
    <text evidence="7">The sequence shown here is derived from an EMBL/GenBank/DDBJ whole genome shotgun (WGS) entry which is preliminary data.</text>
</comment>
<organism evidence="7 8">
    <name type="scientific">Candidatus Mycolicibacterium alkanivorans</name>
    <dbReference type="NCBI Taxonomy" id="2954114"/>
    <lineage>
        <taxon>Bacteria</taxon>
        <taxon>Bacillati</taxon>
        <taxon>Actinomycetota</taxon>
        <taxon>Actinomycetes</taxon>
        <taxon>Mycobacteriales</taxon>
        <taxon>Mycobacteriaceae</taxon>
        <taxon>Mycolicibacterium</taxon>
    </lineage>
</organism>
<reference evidence="7" key="1">
    <citation type="journal article" date="2022" name="ISME J.">
        <title>Identification of active gaseous-alkane degraders at natural gas seeps.</title>
        <authorList>
            <person name="Farhan Ul Haque M."/>
            <person name="Hernandez M."/>
            <person name="Crombie A.T."/>
            <person name="Murrell J.C."/>
        </authorList>
    </citation>
    <scope>NUCLEOTIDE SEQUENCE</scope>
    <source>
        <strain evidence="7">ANDR5</strain>
    </source>
</reference>
<comment type="pathway">
    <text evidence="1">Cell wall biogenesis; cell wall polysaccharide biosynthesis.</text>
</comment>
<feature type="domain" description="Glycosyltransferase 2-like" evidence="6">
    <location>
        <begin position="84"/>
        <end position="243"/>
    </location>
</feature>
<keyword evidence="5" id="KW-0961">Cell wall biogenesis/degradation</keyword>
<dbReference type="Pfam" id="PF00535">
    <property type="entry name" value="Glycos_transf_2"/>
    <property type="match status" value="1"/>
</dbReference>
<evidence type="ECO:0000259" key="6">
    <source>
        <dbReference type="Pfam" id="PF00535"/>
    </source>
</evidence>
<keyword evidence="4" id="KW-0808">Transferase</keyword>
<dbReference type="Proteomes" id="UP001139068">
    <property type="component" value="Unassembled WGS sequence"/>
</dbReference>